<dbReference type="AlphaFoldDB" id="A0A5S4H6A1"/>
<dbReference type="Pfam" id="PF05729">
    <property type="entry name" value="NACHT"/>
    <property type="match status" value="1"/>
</dbReference>
<dbReference type="PANTHER" id="PTHR46844:SF1">
    <property type="entry name" value="SLR5058 PROTEIN"/>
    <property type="match status" value="1"/>
</dbReference>
<evidence type="ECO:0000313" key="5">
    <source>
        <dbReference type="Proteomes" id="UP000305238"/>
    </source>
</evidence>
<sequence length="1144" mass="125421">MLKYLGRALIAASLSVAAGVAVNQILNNGKLSWSWGYLALVFTVLGGLVQAAPQAAQPPSEDGPPPAPRRRAGSRREYLRRMRSTVDQMETIGLVTQAEFVLRTRQVYVDVMLRPRTVTDVVTDTGIGPGPAEGAGRRASLASFLAGGRMLAVLGAAGSGKTTLARHTALEMVERRRFGLRRRGRLPVLLYLRDHAASVLGDEPGGLAQIAAAAPWLNGAVSAEWLEHRLERGQCVVLLDGLDEVADARHRGRVVQWMEEQYSRYPDNAFVVTSRPGGYDGNRLSRADVLQVQRFTSRQIRDFLHAWYRAIEHRSREGDARGIDLVAARSADDLFHRISGRPTLYDMAANPLLLTMIANVHRYRGSLPGSRAALYEEVCQVLLHRRQEAKNLGAGEVEELSGDKKERIVQELAWYMMRRKLRDIPAEEAERAIRTVLQRTAPDITPEAFLRYVRRSGLLLEHQYRHYGFAHLTLQEYLAAALVPGHASRRQLLVENVSDPAWRETTLLWAARADASPVVEACLEARTVTALSLAYACLDEAREVDPALRARLDELLNTTSDDPDEIRLLDGVAAARALQDTHALDDTGTRICADPVPNELWARYASHVGNDSNVPEPGADLWSTDIPPFLFWLNGLFGDGTGYRLPTPSEASHALGSDLYPADRTGLYAADGDWTSGQGRTRVVTAAPDLHPHRPARWQIAAYPELILDHTHFVIRVLAPFAQMTFWQLAAYAGDRRLMGTEQRLLHAIDLALDLAFSSEPAHGLTRDRASEKARALGLDIDLDDRPAPPSIVDMMFRNAIGRALDHARDLHRDHDAHFAADRDFTPGRIEALLPALEILLMYDAGHRGLPSSAPGSSAVPVIPTALAQTAHHVPVDELNRALDRALDRALGLAHEAGAWFPRSGTVVPTRDIPRALERARRDDAPVPGPVPILVLARDLALAQARAVDYDSDGSRPHADYVARDLAFAQLGASSGLGTQGVVAMGLACAQLTHCFTAHAFEDGTGRRRRREEEASLTRYLGKLLTAQTLPSVPPSDDPAVTLGRAQLLAQRRGERALETLIANASVLSAPLWDPNRPARQEDLVWAATSVLAALTLVGEEEPDEELAEVLRSVLATLIALTPQASGYGEPEPRVRKQLVLVRG</sequence>
<evidence type="ECO:0000313" key="4">
    <source>
        <dbReference type="EMBL" id="TMR40753.1"/>
    </source>
</evidence>
<gene>
    <name evidence="4" type="ORF">ETD96_09280</name>
</gene>
<keyword evidence="2" id="KW-0472">Membrane</keyword>
<evidence type="ECO:0000256" key="2">
    <source>
        <dbReference type="SAM" id="Phobius"/>
    </source>
</evidence>
<proteinExistence type="predicted"/>
<feature type="transmembrane region" description="Helical" evidence="2">
    <location>
        <begin position="33"/>
        <end position="52"/>
    </location>
</feature>
<dbReference type="Gene3D" id="3.40.50.300">
    <property type="entry name" value="P-loop containing nucleotide triphosphate hydrolases"/>
    <property type="match status" value="1"/>
</dbReference>
<feature type="region of interest" description="Disordered" evidence="1">
    <location>
        <begin position="54"/>
        <end position="74"/>
    </location>
</feature>
<dbReference type="PANTHER" id="PTHR46844">
    <property type="entry name" value="SLR5058 PROTEIN"/>
    <property type="match status" value="1"/>
</dbReference>
<dbReference type="PROSITE" id="PS50837">
    <property type="entry name" value="NACHT"/>
    <property type="match status" value="1"/>
</dbReference>
<keyword evidence="5" id="KW-1185">Reference proteome</keyword>
<dbReference type="Proteomes" id="UP000305238">
    <property type="component" value="Unassembled WGS sequence"/>
</dbReference>
<dbReference type="EMBL" id="VCKZ01000044">
    <property type="protein sequence ID" value="TMR40753.1"/>
    <property type="molecule type" value="Genomic_DNA"/>
</dbReference>
<evidence type="ECO:0000259" key="3">
    <source>
        <dbReference type="PROSITE" id="PS50837"/>
    </source>
</evidence>
<reference evidence="4 5" key="1">
    <citation type="submission" date="2019-05" db="EMBL/GenBank/DDBJ databases">
        <title>Draft genome sequence of Actinomadura geliboluensis A8036.</title>
        <authorList>
            <person name="Saricaoglu S."/>
            <person name="Isik K."/>
        </authorList>
    </citation>
    <scope>NUCLEOTIDE SEQUENCE [LARGE SCALE GENOMIC DNA]</scope>
    <source>
        <strain evidence="4 5">A8036</strain>
    </source>
</reference>
<comment type="caution">
    <text evidence="4">The sequence shown here is derived from an EMBL/GenBank/DDBJ whole genome shotgun (WGS) entry which is preliminary data.</text>
</comment>
<keyword evidence="2" id="KW-1133">Transmembrane helix</keyword>
<dbReference type="OrthoDB" id="135105at2"/>
<accession>A0A5S4H6A1</accession>
<dbReference type="InterPro" id="IPR027417">
    <property type="entry name" value="P-loop_NTPase"/>
</dbReference>
<evidence type="ECO:0000256" key="1">
    <source>
        <dbReference type="SAM" id="MobiDB-lite"/>
    </source>
</evidence>
<protein>
    <submittedName>
        <fullName evidence="4">NACHT domain-containing protein</fullName>
    </submittedName>
</protein>
<dbReference type="RefSeq" id="WP_138635899.1">
    <property type="nucleotide sequence ID" value="NZ_VCKZ01000044.1"/>
</dbReference>
<keyword evidence="2" id="KW-0812">Transmembrane</keyword>
<organism evidence="4 5">
    <name type="scientific">Actinomadura geliboluensis</name>
    <dbReference type="NCBI Taxonomy" id="882440"/>
    <lineage>
        <taxon>Bacteria</taxon>
        <taxon>Bacillati</taxon>
        <taxon>Actinomycetota</taxon>
        <taxon>Actinomycetes</taxon>
        <taxon>Streptosporangiales</taxon>
        <taxon>Thermomonosporaceae</taxon>
        <taxon>Actinomadura</taxon>
    </lineage>
</organism>
<dbReference type="SUPFAM" id="SSF52540">
    <property type="entry name" value="P-loop containing nucleoside triphosphate hydrolases"/>
    <property type="match status" value="1"/>
</dbReference>
<name>A0A5S4H6A1_9ACTN</name>
<dbReference type="InterPro" id="IPR007111">
    <property type="entry name" value="NACHT_NTPase"/>
</dbReference>
<feature type="domain" description="NACHT" evidence="3">
    <location>
        <begin position="149"/>
        <end position="278"/>
    </location>
</feature>